<evidence type="ECO:0000256" key="1">
    <source>
        <dbReference type="ARBA" id="ARBA00022737"/>
    </source>
</evidence>
<dbReference type="InterPro" id="IPR046960">
    <property type="entry name" value="PPR_At4g14850-like_plant"/>
</dbReference>
<feature type="repeat" description="PPR" evidence="2">
    <location>
        <begin position="81"/>
        <end position="115"/>
    </location>
</feature>
<dbReference type="Proteomes" id="UP000230069">
    <property type="component" value="Unassembled WGS sequence"/>
</dbReference>
<protein>
    <recommendedName>
        <fullName evidence="3">DYW domain-containing protein</fullName>
    </recommendedName>
</protein>
<dbReference type="EMBL" id="KZ305031">
    <property type="protein sequence ID" value="PIA47997.1"/>
    <property type="molecule type" value="Genomic_DNA"/>
</dbReference>
<keyword evidence="1" id="KW-0677">Repeat</keyword>
<dbReference type="Pfam" id="PF20431">
    <property type="entry name" value="E_motif"/>
    <property type="match status" value="1"/>
</dbReference>
<dbReference type="SUPFAM" id="SSF48452">
    <property type="entry name" value="TPR-like"/>
    <property type="match status" value="1"/>
</dbReference>
<sequence length="788" mass="87639">MSLRQLPILPSPQTLSDFYASLLQTSLRSKNPITGKPIHGIVIKYGLHLSVYLMNNIINFYAKTGLISDAHKLFDEMPVKNLYTWNSILSAYAKNGRFDIANRIFKEMPERDSVSWTTMIVSYNHMGRFRNAISMFLEMVSSNVPPTQFTFTNILASCAGMEALDLGKKVHSFVVKLGFSSYITVANSVLNMYGKSGDSETAKIVFDGMKLRSTSSWNAMLSLYTQSGRLDLALAQFEKMSERDAVSWNTMIAGYNQHGMDLVALQFFSKMLVESSVKPDHFTFASVLSACANLEILKPGKQIHAQIITTGTNAHGPVGNALICMYSKSGGVDIAQKIVEKSLSINLNVISYTALLDGYIKRGDIDPARKIFDSLRDRDVVVWTAMIVGYVQNGLNNNAVELFRSMLAEGPKPNNYTLAAVLSVCSRLATIDHGKQIHGVAIRCGEESAVSVGNALINMYAKAGSIQSARCVFNLVCRYKDTVSWTSMIISLAQHGLGEEAIELFEKMLNLGIKPDHITYVGVISACTHAGLVDKGQNYFYLMQNTHRIKPTLSHYACMIDLFGRAGLLQEAYDFIKKMPIEPDVIAWGSLLSSCRVHKNVELAAIAAEKLLVIDPDNSGVYSALANAYSACRKWDDAARIRKMMKDRGVKKDQGFSWIQIKNKVHVFGVDDSSHPQKDAIYKAMAKLWKEIKKVGFIPDTDAVLHDLDEELKDQILSHHSEKLAIAFGLISTPENTTLRIMKNLRVCNDCHSAIKFISKVVGREIVVRDTTRFHHFKDGSCSCGDYW</sequence>
<dbReference type="Gene3D" id="1.25.40.10">
    <property type="entry name" value="Tetratricopeptide repeat domain"/>
    <property type="match status" value="5"/>
</dbReference>
<dbReference type="GO" id="GO:0003723">
    <property type="term" value="F:RNA binding"/>
    <property type="evidence" value="ECO:0007669"/>
    <property type="project" value="InterPro"/>
</dbReference>
<dbReference type="FunFam" id="1.25.40.10:FF:001162">
    <property type="entry name" value="Pentatricopeptide repeat-containing protein"/>
    <property type="match status" value="1"/>
</dbReference>
<dbReference type="Pfam" id="PF14432">
    <property type="entry name" value="DYW_deaminase"/>
    <property type="match status" value="1"/>
</dbReference>
<feature type="repeat" description="PPR" evidence="2">
    <location>
        <begin position="379"/>
        <end position="413"/>
    </location>
</feature>
<dbReference type="Pfam" id="PF01535">
    <property type="entry name" value="PPR"/>
    <property type="match status" value="6"/>
</dbReference>
<evidence type="ECO:0000259" key="3">
    <source>
        <dbReference type="Pfam" id="PF14432"/>
    </source>
</evidence>
<accession>A0A2G5DXM1</accession>
<dbReference type="InterPro" id="IPR002885">
    <property type="entry name" value="PPR_rpt"/>
</dbReference>
<dbReference type="FunFam" id="1.25.40.10:FF:000442">
    <property type="entry name" value="Pentatricopeptide repeat-containing protein At3g49710"/>
    <property type="match status" value="1"/>
</dbReference>
<evidence type="ECO:0000313" key="4">
    <source>
        <dbReference type="EMBL" id="PIA47997.1"/>
    </source>
</evidence>
<keyword evidence="5" id="KW-1185">Reference proteome</keyword>
<feature type="repeat" description="PPR" evidence="2">
    <location>
        <begin position="618"/>
        <end position="652"/>
    </location>
</feature>
<name>A0A2G5DXM1_AQUCA</name>
<feature type="repeat" description="PPR" evidence="2">
    <location>
        <begin position="481"/>
        <end position="515"/>
    </location>
</feature>
<feature type="repeat" description="PPR" evidence="2">
    <location>
        <begin position="348"/>
        <end position="378"/>
    </location>
</feature>
<dbReference type="NCBIfam" id="TIGR00756">
    <property type="entry name" value="PPR"/>
    <property type="match status" value="7"/>
</dbReference>
<reference evidence="4 5" key="1">
    <citation type="submission" date="2017-09" db="EMBL/GenBank/DDBJ databases">
        <title>WGS assembly of Aquilegia coerulea Goldsmith.</title>
        <authorList>
            <person name="Hodges S."/>
            <person name="Kramer E."/>
            <person name="Nordborg M."/>
            <person name="Tomkins J."/>
            <person name="Borevitz J."/>
            <person name="Derieg N."/>
            <person name="Yan J."/>
            <person name="Mihaltcheva S."/>
            <person name="Hayes R.D."/>
            <person name="Rokhsar D."/>
        </authorList>
    </citation>
    <scope>NUCLEOTIDE SEQUENCE [LARGE SCALE GENOMIC DNA]</scope>
    <source>
        <strain evidence="5">cv. Goldsmith</strain>
    </source>
</reference>
<dbReference type="PANTHER" id="PTHR47926:SF519">
    <property type="entry name" value="DYW DOMAIN-CONTAINING PROTEIN"/>
    <property type="match status" value="1"/>
</dbReference>
<evidence type="ECO:0000313" key="5">
    <source>
        <dbReference type="Proteomes" id="UP000230069"/>
    </source>
</evidence>
<dbReference type="InParanoid" id="A0A2G5DXM1"/>
<dbReference type="FunCoup" id="A0A2G5DXM1">
    <property type="interactions" value="396"/>
</dbReference>
<dbReference type="AlphaFoldDB" id="A0A2G5DXM1"/>
<dbReference type="OrthoDB" id="185373at2759"/>
<dbReference type="Pfam" id="PF13041">
    <property type="entry name" value="PPR_2"/>
    <property type="match status" value="4"/>
</dbReference>
<dbReference type="InterPro" id="IPR046848">
    <property type="entry name" value="E_motif"/>
</dbReference>
<dbReference type="STRING" id="218851.A0A2G5DXM1"/>
<dbReference type="InterPro" id="IPR032867">
    <property type="entry name" value="DYW_dom"/>
</dbReference>
<dbReference type="GO" id="GO:0009451">
    <property type="term" value="P:RNA modification"/>
    <property type="evidence" value="ECO:0007669"/>
    <property type="project" value="InterPro"/>
</dbReference>
<organism evidence="4 5">
    <name type="scientific">Aquilegia coerulea</name>
    <name type="common">Rocky mountain columbine</name>
    <dbReference type="NCBI Taxonomy" id="218851"/>
    <lineage>
        <taxon>Eukaryota</taxon>
        <taxon>Viridiplantae</taxon>
        <taxon>Streptophyta</taxon>
        <taxon>Embryophyta</taxon>
        <taxon>Tracheophyta</taxon>
        <taxon>Spermatophyta</taxon>
        <taxon>Magnoliopsida</taxon>
        <taxon>Ranunculales</taxon>
        <taxon>Ranunculaceae</taxon>
        <taxon>Thalictroideae</taxon>
        <taxon>Aquilegia</taxon>
    </lineage>
</organism>
<evidence type="ECO:0000256" key="2">
    <source>
        <dbReference type="PROSITE-ProRule" id="PRU00708"/>
    </source>
</evidence>
<proteinExistence type="predicted"/>
<dbReference type="PROSITE" id="PS51375">
    <property type="entry name" value="PPR"/>
    <property type="match status" value="6"/>
</dbReference>
<dbReference type="InterPro" id="IPR011990">
    <property type="entry name" value="TPR-like_helical_dom_sf"/>
</dbReference>
<dbReference type="Pfam" id="PF13812">
    <property type="entry name" value="PPR_3"/>
    <property type="match status" value="1"/>
</dbReference>
<feature type="repeat" description="PPR" evidence="2">
    <location>
        <begin position="213"/>
        <end position="247"/>
    </location>
</feature>
<dbReference type="GO" id="GO:0008270">
    <property type="term" value="F:zinc ion binding"/>
    <property type="evidence" value="ECO:0007669"/>
    <property type="project" value="InterPro"/>
</dbReference>
<dbReference type="PANTHER" id="PTHR47926">
    <property type="entry name" value="PENTATRICOPEPTIDE REPEAT-CONTAINING PROTEIN"/>
    <property type="match status" value="1"/>
</dbReference>
<gene>
    <name evidence="4" type="ORF">AQUCO_01400529v1</name>
</gene>
<feature type="domain" description="DYW" evidence="3">
    <location>
        <begin position="696"/>
        <end position="788"/>
    </location>
</feature>